<dbReference type="KEGG" id="cvt:B843_04885"/>
<dbReference type="PATRIC" id="fig|1224164.3.peg.973"/>
<reference evidence="3 4" key="1">
    <citation type="submission" date="2013-02" db="EMBL/GenBank/DDBJ databases">
        <title>The complete genome sequence of Corynebacterium vitaeruminis DSM 20294.</title>
        <authorList>
            <person name="Ruckert C."/>
            <person name="Albersmeier A."/>
            <person name="Kalinowski J."/>
        </authorList>
    </citation>
    <scope>NUCLEOTIDE SEQUENCE [LARGE SCALE GENOMIC DNA]</scope>
    <source>
        <strain evidence="4">ATCC 10234</strain>
    </source>
</reference>
<dbReference type="CDD" id="cd00085">
    <property type="entry name" value="HNHc"/>
    <property type="match status" value="1"/>
</dbReference>
<dbReference type="AlphaFoldDB" id="W5XZI3"/>
<dbReference type="GO" id="GO:0003676">
    <property type="term" value="F:nucleic acid binding"/>
    <property type="evidence" value="ECO:0007669"/>
    <property type="project" value="InterPro"/>
</dbReference>
<keyword evidence="4" id="KW-1185">Reference proteome</keyword>
<dbReference type="STRING" id="1224164.B843_04885"/>
<dbReference type="SMART" id="SM00507">
    <property type="entry name" value="HNHc"/>
    <property type="match status" value="1"/>
</dbReference>
<evidence type="ECO:0000313" key="3">
    <source>
        <dbReference type="EMBL" id="AHI22366.1"/>
    </source>
</evidence>
<dbReference type="Gene3D" id="1.10.30.50">
    <property type="match status" value="1"/>
</dbReference>
<dbReference type="InterPro" id="IPR002711">
    <property type="entry name" value="HNH"/>
</dbReference>
<feature type="domain" description="HNH nuclease" evidence="2">
    <location>
        <begin position="292"/>
        <end position="342"/>
    </location>
</feature>
<name>W5XZI3_9CORY</name>
<dbReference type="eggNOG" id="COG1403">
    <property type="taxonomic scope" value="Bacteria"/>
</dbReference>
<dbReference type="Pfam" id="PF01844">
    <property type="entry name" value="HNH"/>
    <property type="match status" value="1"/>
</dbReference>
<accession>W5XZI3</accession>
<organism evidence="3 4">
    <name type="scientific">Corynebacterium vitaeruminis DSM 20294</name>
    <dbReference type="NCBI Taxonomy" id="1224164"/>
    <lineage>
        <taxon>Bacteria</taxon>
        <taxon>Bacillati</taxon>
        <taxon>Actinomycetota</taxon>
        <taxon>Actinomycetes</taxon>
        <taxon>Mycobacteriales</taxon>
        <taxon>Corynebacteriaceae</taxon>
        <taxon>Corynebacterium</taxon>
    </lineage>
</organism>
<dbReference type="HOGENOM" id="CLU_035975_1_0_11"/>
<proteinExistence type="predicted"/>
<dbReference type="InterPro" id="IPR003615">
    <property type="entry name" value="HNH_nuc"/>
</dbReference>
<dbReference type="GO" id="GO:0004519">
    <property type="term" value="F:endonuclease activity"/>
    <property type="evidence" value="ECO:0007669"/>
    <property type="project" value="InterPro"/>
</dbReference>
<protein>
    <recommendedName>
        <fullName evidence="2">HNH nuclease domain-containing protein</fullName>
    </recommendedName>
</protein>
<evidence type="ECO:0000259" key="2">
    <source>
        <dbReference type="SMART" id="SM00507"/>
    </source>
</evidence>
<dbReference type="EMBL" id="CP004353">
    <property type="protein sequence ID" value="AHI22366.1"/>
    <property type="molecule type" value="Genomic_DNA"/>
</dbReference>
<dbReference type="Proteomes" id="UP000019222">
    <property type="component" value="Chromosome"/>
</dbReference>
<evidence type="ECO:0000313" key="4">
    <source>
        <dbReference type="Proteomes" id="UP000019222"/>
    </source>
</evidence>
<evidence type="ECO:0000256" key="1">
    <source>
        <dbReference type="SAM" id="MobiDB-lite"/>
    </source>
</evidence>
<feature type="region of interest" description="Disordered" evidence="1">
    <location>
        <begin position="386"/>
        <end position="406"/>
    </location>
</feature>
<gene>
    <name evidence="3" type="ORF">B843_04885</name>
</gene>
<dbReference type="GO" id="GO:0008270">
    <property type="term" value="F:zinc ion binding"/>
    <property type="evidence" value="ECO:0007669"/>
    <property type="project" value="InterPro"/>
</dbReference>
<sequence>MREITIEDGAFFEHRDPDSPLSMNDQESARRQFHQWFVLCIRDEDAEDVDAIVHESVVARQFGVSNYRAGRLLDAMRFFHHMPVTLGRQLDGYPLDLERILSICAPLAGLTPEELAAIDEEVAFLITPTVKGQELPLKRKLGRQVTDIVAMHFGELVKDPEEGRFLQMHDDGEGNTHLEAVVSGAAADVLQQCLEQKAAELQEEADQEESEEPQKFTPYSAEVFEEFIRDRVTKYSVTLNLFTSPDMEGLYMPTVGFLSKEESAKWRAIAAKARDLSAAEIEEVNHYSFSERMQVYMKFRDDGCRSPGCTHTVCDHDHQVNYADGGKTSPSNGVLLCRSCHNMKSSGLVDYEVEDGVVKWRTPDGKVVTSYPAGVGRMFARTYHLRRRKQQERRQGRLVPELPPPF</sequence>